<keyword evidence="2" id="KW-1185">Reference proteome</keyword>
<organism evidence="1 2">
    <name type="scientific">Laspinema olomoucense D3b</name>
    <dbReference type="NCBI Taxonomy" id="2953688"/>
    <lineage>
        <taxon>Bacteria</taxon>
        <taxon>Bacillati</taxon>
        <taxon>Cyanobacteriota</taxon>
        <taxon>Cyanophyceae</taxon>
        <taxon>Oscillatoriophycideae</taxon>
        <taxon>Oscillatoriales</taxon>
        <taxon>Laspinemataceae</taxon>
        <taxon>Laspinema</taxon>
        <taxon>Laspinema olomoucense</taxon>
    </lineage>
</organism>
<accession>A0ABT2NFV4</accession>
<name>A0ABT2NFV4_9CYAN</name>
<dbReference type="SUPFAM" id="SSF56672">
    <property type="entry name" value="DNA/RNA polymerases"/>
    <property type="match status" value="1"/>
</dbReference>
<gene>
    <name evidence="1" type="ORF">NG792_28125</name>
</gene>
<comment type="caution">
    <text evidence="1">The sequence shown here is derived from an EMBL/GenBank/DDBJ whole genome shotgun (WGS) entry which is preliminary data.</text>
</comment>
<dbReference type="RefSeq" id="WP_261237748.1">
    <property type="nucleotide sequence ID" value="NZ_JAMXFA010000079.1"/>
</dbReference>
<evidence type="ECO:0000313" key="2">
    <source>
        <dbReference type="Proteomes" id="UP001525961"/>
    </source>
</evidence>
<reference evidence="1 2" key="1">
    <citation type="journal article" date="2022" name="Front. Microbiol.">
        <title>High genomic differentiation and limited gene flow indicate recent cryptic speciation within the genus Laspinema (cyanobacteria).</title>
        <authorList>
            <person name="Stanojkovic A."/>
            <person name="Skoupy S."/>
            <person name="Skaloud P."/>
            <person name="Dvorak P."/>
        </authorList>
    </citation>
    <scope>NUCLEOTIDE SEQUENCE [LARGE SCALE GENOMIC DNA]</scope>
    <source>
        <strain evidence="1 2">D3b</strain>
    </source>
</reference>
<dbReference type="Proteomes" id="UP001525961">
    <property type="component" value="Unassembled WGS sequence"/>
</dbReference>
<evidence type="ECO:0000313" key="1">
    <source>
        <dbReference type="EMBL" id="MCT7981595.1"/>
    </source>
</evidence>
<dbReference type="EMBL" id="JAMXFA010000079">
    <property type="protein sequence ID" value="MCT7981595.1"/>
    <property type="molecule type" value="Genomic_DNA"/>
</dbReference>
<protein>
    <submittedName>
        <fullName evidence="1">Uncharacterized protein</fullName>
    </submittedName>
</protein>
<sequence length="1040" mass="119581">MPLIVTRDLEIVELSPASQLPDKLKLFVDTEYQDSKKMVVECIGIYAPLLNDHAAVWMKSELTNDFHPIITLLELHKFLVEPLSEEDLEPLTTELLEIQESIFECESTAKGIKKAYEIALTQGMFDELLTEYNLDRSAIRYRREKKESHLDLVPPTLEIEIEFFFATADIFKIGGTLYQEQLLNAYLTQYRTFKLRKPLSFYANIDNKLYEIKVNFRDSYHRIPPLTNRSLDGNCKSLGMEIRKLEIDTPEIRSQLGLESSVKEHFSLFADKMPLDAAKYNAKDLFTSADLSEKQQELLNHIRSDFGLENVDIADTTGSTVSRFIIDLVKTDIGALGDKEKLKLLTSLLGQTKVKNLQRIELNNFGIQPFMTVGGLLFSRTPKYPLIEGKLSDCDLSSCYATSMSNMHIYLGEPVTLTFKYPKSAPTLREVLEFIETTNAPRDGFFVRVSGDLKNAFNTLVLSDLRFKKEKVLMPNEFDLNESRKSIELFDAFKTPKKNATSTLLLKQIKFGLINQDTIDCLKLLPESWYQEYLDLKVDCLAFHPAELICDTLEEVAKLRSELPDEPYTDNFDKKSGLKTIKSQYYNSNATLRVDIGKYWNQLRNQRAIYKKAKKPVQEIYKLFGNSGYGVMACLYLASNNLMASNQITSGARSGAWLMLNTLNGFGPITDGTCFNWLTVPLGQTFRGVLAKNPHYLFDYDSTIANNNTDYSQQWFDDNFKKHLLDFYEIDSNHIPANRFNFELKTETFYSSTKPVETTLFTRFFNTNAGNYSKGLGDETILIEGTDYDFEAQQNYLKARSFRGNTNNLIEWYCRTLKEGYTEPLIYDEFKLIKFGEANRLAIKFLDREEIEEIAHPLGFSTRTYKAMKLISRSQFLFLNESQLKNFETNEHKLAELSKELLDKKFWQKITTEDLAEYGAEILPGVDYFNFSKTHAVGTGFELLTLTKTRKGDIKALRTEIFERILNGCRDFNAELNINRNFKLGNPFKLMLAAIIVHKANTEQELLEKLKNSTNCPVLLTVNRENIQILADLKKYRKDN</sequence>
<dbReference type="InterPro" id="IPR043502">
    <property type="entry name" value="DNA/RNA_pol_sf"/>
</dbReference>
<proteinExistence type="predicted"/>